<accession>A0A8J5JW09</accession>
<dbReference type="PANTHER" id="PTHR42643">
    <property type="entry name" value="IONOTROPIC RECEPTOR 20A-RELATED"/>
    <property type="match status" value="1"/>
</dbReference>
<sequence>METVYRPLLLVRAFLLLVVVSSTLTWALGRESLTRRMSLLSGDDGMAMSKVVRDLVAGPLSSHQLLLVTDDEAENLLDVGWILASLGPLAPPSVFSTSNSLLHIHYPTSHIRGPLLATIFVFHNDPNTFLDLLQTNQEWNPKYLVLFCLNDDVNTTRVISQPLVQRSERILMLQMVTVNEKLSFKTYTSLPMQVNSRGKKLVKTPLGTWRPERPTTLESIFPSRFDSFGGIILQLSSWCDDTPFLYYKDGQCTGENIDALTIISHKYNFTFYVQDKPADERWDSKENGSWVGLMAGLMYEGKHLAPNAMLLNEENRREFDYTYPYQTEGFSFLHRMPPPLPQWKNLLYPFTTTMWVAVLASTMLVVILLVFLLHVVQHLHDPISFALKVVAGLLHQSVDMREVRASWARVWLAWWWVVMMLDYGNFVPGALKTSSHPALAALGHKLELMPYDSDAMYDHIFQRMEAGGYAFLEFSSYLFYLQKHYNFTAVSYIMNSQIYSSLLVWFLPRNTPYTPLFSHALMHLREAGILSHLFSQHLRTTIKRQDKNKAASGGGQLKVKQLQGAFILWVLGLTAAALTLLLEFLIRYY</sequence>
<evidence type="ECO:0000256" key="1">
    <source>
        <dbReference type="ARBA" id="ARBA00004651"/>
    </source>
</evidence>
<evidence type="ECO:0000256" key="9">
    <source>
        <dbReference type="ARBA" id="ARBA00023180"/>
    </source>
</evidence>
<keyword evidence="7 12" id="KW-0472">Membrane</keyword>
<evidence type="ECO:0000256" key="7">
    <source>
        <dbReference type="ARBA" id="ARBA00023136"/>
    </source>
</evidence>
<keyword evidence="8 14" id="KW-0675">Receptor</keyword>
<gene>
    <name evidence="14" type="primary">Grid1-L6</name>
    <name evidence="14" type="ORF">Hamer_G004430</name>
</gene>
<dbReference type="GO" id="GO:0005886">
    <property type="term" value="C:plasma membrane"/>
    <property type="evidence" value="ECO:0007669"/>
    <property type="project" value="UniProtKB-SubCell"/>
</dbReference>
<keyword evidence="15" id="KW-1185">Reference proteome</keyword>
<name>A0A8J5JW09_HOMAM</name>
<keyword evidence="10" id="KW-1071">Ligand-gated ion channel</keyword>
<dbReference type="EMBL" id="JAHLQT010026473">
    <property type="protein sequence ID" value="KAG7163308.1"/>
    <property type="molecule type" value="Genomic_DNA"/>
</dbReference>
<dbReference type="PANTHER" id="PTHR42643:SF24">
    <property type="entry name" value="IONOTROPIC RECEPTOR 60A"/>
    <property type="match status" value="1"/>
</dbReference>
<evidence type="ECO:0000313" key="15">
    <source>
        <dbReference type="Proteomes" id="UP000747542"/>
    </source>
</evidence>
<evidence type="ECO:0000256" key="4">
    <source>
        <dbReference type="ARBA" id="ARBA00022692"/>
    </source>
</evidence>
<dbReference type="InterPro" id="IPR019594">
    <property type="entry name" value="Glu/Gly-bd"/>
</dbReference>
<feature type="domain" description="Ionotropic glutamate receptor L-glutamate and glycine-binding" evidence="13">
    <location>
        <begin position="250"/>
        <end position="337"/>
    </location>
</feature>
<evidence type="ECO:0000256" key="8">
    <source>
        <dbReference type="ARBA" id="ARBA00023170"/>
    </source>
</evidence>
<dbReference type="SUPFAM" id="SSF53850">
    <property type="entry name" value="Periplasmic binding protein-like II"/>
    <property type="match status" value="1"/>
</dbReference>
<dbReference type="Proteomes" id="UP000747542">
    <property type="component" value="Unassembled WGS sequence"/>
</dbReference>
<keyword evidence="3" id="KW-1003">Cell membrane</keyword>
<protein>
    <submittedName>
        <fullName evidence="14">Glutamate receptor ionotropic, delta-1-like 6</fullName>
    </submittedName>
</protein>
<evidence type="ECO:0000256" key="11">
    <source>
        <dbReference type="ARBA" id="ARBA00023303"/>
    </source>
</evidence>
<evidence type="ECO:0000256" key="2">
    <source>
        <dbReference type="ARBA" id="ARBA00022448"/>
    </source>
</evidence>
<dbReference type="Pfam" id="PF10613">
    <property type="entry name" value="Lig_chan-Glu_bd"/>
    <property type="match status" value="1"/>
</dbReference>
<feature type="transmembrane region" description="Helical" evidence="12">
    <location>
        <begin position="354"/>
        <end position="376"/>
    </location>
</feature>
<evidence type="ECO:0000256" key="12">
    <source>
        <dbReference type="SAM" id="Phobius"/>
    </source>
</evidence>
<evidence type="ECO:0000313" key="14">
    <source>
        <dbReference type="EMBL" id="KAG7163308.1"/>
    </source>
</evidence>
<reference evidence="14" key="1">
    <citation type="journal article" date="2021" name="Sci. Adv.">
        <title>The American lobster genome reveals insights on longevity, neural, and immune adaptations.</title>
        <authorList>
            <person name="Polinski J.M."/>
            <person name="Zimin A.V."/>
            <person name="Clark K.F."/>
            <person name="Kohn A.B."/>
            <person name="Sadowski N."/>
            <person name="Timp W."/>
            <person name="Ptitsyn A."/>
            <person name="Khanna P."/>
            <person name="Romanova D.Y."/>
            <person name="Williams P."/>
            <person name="Greenwood S.J."/>
            <person name="Moroz L.L."/>
            <person name="Walt D.R."/>
            <person name="Bodnar A.G."/>
        </authorList>
    </citation>
    <scope>NUCLEOTIDE SEQUENCE</scope>
    <source>
        <strain evidence="14">GMGI-L3</strain>
    </source>
</reference>
<keyword evidence="4 12" id="KW-0812">Transmembrane</keyword>
<keyword evidence="11" id="KW-0407">Ion channel</keyword>
<feature type="non-terminal residue" evidence="14">
    <location>
        <position position="1"/>
    </location>
</feature>
<evidence type="ECO:0000256" key="5">
    <source>
        <dbReference type="ARBA" id="ARBA00022989"/>
    </source>
</evidence>
<evidence type="ECO:0000256" key="6">
    <source>
        <dbReference type="ARBA" id="ARBA00023065"/>
    </source>
</evidence>
<evidence type="ECO:0000256" key="10">
    <source>
        <dbReference type="ARBA" id="ARBA00023286"/>
    </source>
</evidence>
<comment type="caution">
    <text evidence="14">The sequence shown here is derived from an EMBL/GenBank/DDBJ whole genome shotgun (WGS) entry which is preliminary data.</text>
</comment>
<evidence type="ECO:0000259" key="13">
    <source>
        <dbReference type="Pfam" id="PF10613"/>
    </source>
</evidence>
<proteinExistence type="predicted"/>
<comment type="subcellular location">
    <subcellularLocation>
        <location evidence="1">Cell membrane</location>
        <topology evidence="1">Multi-pass membrane protein</topology>
    </subcellularLocation>
</comment>
<evidence type="ECO:0000256" key="3">
    <source>
        <dbReference type="ARBA" id="ARBA00022475"/>
    </source>
</evidence>
<dbReference type="Gene3D" id="3.40.190.10">
    <property type="entry name" value="Periplasmic binding protein-like II"/>
    <property type="match status" value="1"/>
</dbReference>
<dbReference type="GO" id="GO:0015276">
    <property type="term" value="F:ligand-gated monoatomic ion channel activity"/>
    <property type="evidence" value="ECO:0007669"/>
    <property type="project" value="InterPro"/>
</dbReference>
<keyword evidence="9" id="KW-0325">Glycoprotein</keyword>
<keyword evidence="6" id="KW-0406">Ion transport</keyword>
<feature type="transmembrane region" description="Helical" evidence="12">
    <location>
        <begin position="485"/>
        <end position="507"/>
    </location>
</feature>
<keyword evidence="2" id="KW-0813">Transport</keyword>
<feature type="transmembrane region" description="Helical" evidence="12">
    <location>
        <begin position="566"/>
        <end position="586"/>
    </location>
</feature>
<organism evidence="14 15">
    <name type="scientific">Homarus americanus</name>
    <name type="common">American lobster</name>
    <dbReference type="NCBI Taxonomy" id="6706"/>
    <lineage>
        <taxon>Eukaryota</taxon>
        <taxon>Metazoa</taxon>
        <taxon>Ecdysozoa</taxon>
        <taxon>Arthropoda</taxon>
        <taxon>Crustacea</taxon>
        <taxon>Multicrustacea</taxon>
        <taxon>Malacostraca</taxon>
        <taxon>Eumalacostraca</taxon>
        <taxon>Eucarida</taxon>
        <taxon>Decapoda</taxon>
        <taxon>Pleocyemata</taxon>
        <taxon>Astacidea</taxon>
        <taxon>Nephropoidea</taxon>
        <taxon>Nephropidae</taxon>
        <taxon>Homarus</taxon>
    </lineage>
</organism>
<keyword evidence="5 12" id="KW-1133">Transmembrane helix</keyword>
<dbReference type="InterPro" id="IPR052192">
    <property type="entry name" value="Insect_Ionotropic_Sensory_Rcpt"/>
</dbReference>
<dbReference type="AlphaFoldDB" id="A0A8J5JW09"/>